<gene>
    <name evidence="1" type="ORF">PoB_005516100</name>
</gene>
<comment type="caution">
    <text evidence="1">The sequence shown here is derived from an EMBL/GenBank/DDBJ whole genome shotgun (WGS) entry which is preliminary data.</text>
</comment>
<dbReference type="EMBL" id="BLXT01006069">
    <property type="protein sequence ID" value="GFO28656.1"/>
    <property type="molecule type" value="Genomic_DNA"/>
</dbReference>
<organism evidence="1 2">
    <name type="scientific">Plakobranchus ocellatus</name>
    <dbReference type="NCBI Taxonomy" id="259542"/>
    <lineage>
        <taxon>Eukaryota</taxon>
        <taxon>Metazoa</taxon>
        <taxon>Spiralia</taxon>
        <taxon>Lophotrochozoa</taxon>
        <taxon>Mollusca</taxon>
        <taxon>Gastropoda</taxon>
        <taxon>Heterobranchia</taxon>
        <taxon>Euthyneura</taxon>
        <taxon>Panpulmonata</taxon>
        <taxon>Sacoglossa</taxon>
        <taxon>Placobranchoidea</taxon>
        <taxon>Plakobranchidae</taxon>
        <taxon>Plakobranchus</taxon>
    </lineage>
</organism>
<keyword evidence="2" id="KW-1185">Reference proteome</keyword>
<protein>
    <submittedName>
        <fullName evidence="1">Uncharacterized protein</fullName>
    </submittedName>
</protein>
<dbReference type="Proteomes" id="UP000735302">
    <property type="component" value="Unassembled WGS sequence"/>
</dbReference>
<evidence type="ECO:0000313" key="1">
    <source>
        <dbReference type="EMBL" id="GFO28656.1"/>
    </source>
</evidence>
<proteinExistence type="predicted"/>
<sequence length="113" mass="13205">MASDSAQGRDETKIRQTSKVPVFDYRDFHTRLKKQAVKLWRWIRDFRDWKSEVSQYNALNQLGDKKPCLSHIACPRFSTGSEEIKYKTVFGMQEINVKILLADCCGEKAETTW</sequence>
<evidence type="ECO:0000313" key="2">
    <source>
        <dbReference type="Proteomes" id="UP000735302"/>
    </source>
</evidence>
<reference evidence="1 2" key="1">
    <citation type="journal article" date="2021" name="Elife">
        <title>Chloroplast acquisition without the gene transfer in kleptoplastic sea slugs, Plakobranchus ocellatus.</title>
        <authorList>
            <person name="Maeda T."/>
            <person name="Takahashi S."/>
            <person name="Yoshida T."/>
            <person name="Shimamura S."/>
            <person name="Takaki Y."/>
            <person name="Nagai Y."/>
            <person name="Toyoda A."/>
            <person name="Suzuki Y."/>
            <person name="Arimoto A."/>
            <person name="Ishii H."/>
            <person name="Satoh N."/>
            <person name="Nishiyama T."/>
            <person name="Hasebe M."/>
            <person name="Maruyama T."/>
            <person name="Minagawa J."/>
            <person name="Obokata J."/>
            <person name="Shigenobu S."/>
        </authorList>
    </citation>
    <scope>NUCLEOTIDE SEQUENCE [LARGE SCALE GENOMIC DNA]</scope>
</reference>
<name>A0AAV4C7G8_9GAST</name>
<dbReference type="AlphaFoldDB" id="A0AAV4C7G8"/>
<accession>A0AAV4C7G8</accession>